<keyword evidence="1" id="KW-0472">Membrane</keyword>
<keyword evidence="1" id="KW-0812">Transmembrane</keyword>
<evidence type="ECO:0000256" key="1">
    <source>
        <dbReference type="SAM" id="Phobius"/>
    </source>
</evidence>
<protein>
    <submittedName>
        <fullName evidence="2">Uncharacterized protein</fullName>
    </submittedName>
</protein>
<dbReference type="EMBL" id="ML769638">
    <property type="protein sequence ID" value="KAE9391038.1"/>
    <property type="molecule type" value="Genomic_DNA"/>
</dbReference>
<reference evidence="2" key="1">
    <citation type="journal article" date="2019" name="Environ. Microbiol.">
        <title>Fungal ecological strategies reflected in gene transcription - a case study of two litter decomposers.</title>
        <authorList>
            <person name="Barbi F."/>
            <person name="Kohler A."/>
            <person name="Barry K."/>
            <person name="Baskaran P."/>
            <person name="Daum C."/>
            <person name="Fauchery L."/>
            <person name="Ihrmark K."/>
            <person name="Kuo A."/>
            <person name="LaButti K."/>
            <person name="Lipzen A."/>
            <person name="Morin E."/>
            <person name="Grigoriev I.V."/>
            <person name="Henrissat B."/>
            <person name="Lindahl B."/>
            <person name="Martin F."/>
        </authorList>
    </citation>
    <scope>NUCLEOTIDE SEQUENCE</scope>
    <source>
        <strain evidence="2">JB14</strain>
    </source>
</reference>
<dbReference type="AlphaFoldDB" id="A0A6A4H064"/>
<keyword evidence="3" id="KW-1185">Reference proteome</keyword>
<name>A0A6A4H064_9AGAR</name>
<proteinExistence type="predicted"/>
<evidence type="ECO:0000313" key="2">
    <source>
        <dbReference type="EMBL" id="KAE9391038.1"/>
    </source>
</evidence>
<evidence type="ECO:0000313" key="3">
    <source>
        <dbReference type="Proteomes" id="UP000799118"/>
    </source>
</evidence>
<feature type="transmembrane region" description="Helical" evidence="1">
    <location>
        <begin position="20"/>
        <end position="43"/>
    </location>
</feature>
<accession>A0A6A4H064</accession>
<organism evidence="2 3">
    <name type="scientific">Gymnopus androsaceus JB14</name>
    <dbReference type="NCBI Taxonomy" id="1447944"/>
    <lineage>
        <taxon>Eukaryota</taxon>
        <taxon>Fungi</taxon>
        <taxon>Dikarya</taxon>
        <taxon>Basidiomycota</taxon>
        <taxon>Agaricomycotina</taxon>
        <taxon>Agaricomycetes</taxon>
        <taxon>Agaricomycetidae</taxon>
        <taxon>Agaricales</taxon>
        <taxon>Marasmiineae</taxon>
        <taxon>Omphalotaceae</taxon>
        <taxon>Gymnopus</taxon>
    </lineage>
</organism>
<sequence length="245" mass="27233">MVMRYGGEEEDGNLTLMTALLTLSTALCLCGGTFGYTAISILLNYMTPPHAVGFANGIVHSIESGIEFPVILASADCGRCNGPIHLLTPIHHIHKILWWVLFVERRAANAIPEAAQLVPKKVPPTRKKKGNKHIVSSCKSASIAKVMLTEEGYPRAPLNSKGKFSETNWGSDTEAFTVNTKRKLRQWLLPLLLFESFSNQCTVPAAAIYFKHPQTLPSQTRIMIYNTSKIFHFSVHAATRFFWGF</sequence>
<keyword evidence="1" id="KW-1133">Transmembrane helix</keyword>
<dbReference type="OrthoDB" id="10262656at2759"/>
<gene>
    <name evidence="2" type="ORF">BT96DRAFT_945679</name>
</gene>
<dbReference type="Proteomes" id="UP000799118">
    <property type="component" value="Unassembled WGS sequence"/>
</dbReference>